<dbReference type="SMART" id="SM00347">
    <property type="entry name" value="HTH_MARR"/>
    <property type="match status" value="1"/>
</dbReference>
<organism evidence="5 6">
    <name type="scientific">Paractinoplanes globisporus</name>
    <dbReference type="NCBI Taxonomy" id="113565"/>
    <lineage>
        <taxon>Bacteria</taxon>
        <taxon>Bacillati</taxon>
        <taxon>Actinomycetota</taxon>
        <taxon>Actinomycetes</taxon>
        <taxon>Micromonosporales</taxon>
        <taxon>Micromonosporaceae</taxon>
        <taxon>Paractinoplanes</taxon>
    </lineage>
</organism>
<dbReference type="PANTHER" id="PTHR33164">
    <property type="entry name" value="TRANSCRIPTIONAL REGULATOR, MARR FAMILY"/>
    <property type="match status" value="1"/>
</dbReference>
<dbReference type="InterPro" id="IPR036390">
    <property type="entry name" value="WH_DNA-bd_sf"/>
</dbReference>
<dbReference type="PROSITE" id="PS50995">
    <property type="entry name" value="HTH_MARR_2"/>
    <property type="match status" value="1"/>
</dbReference>
<dbReference type="PROSITE" id="PS01117">
    <property type="entry name" value="HTH_MARR_1"/>
    <property type="match status" value="1"/>
</dbReference>
<accession>A0ABW6WSD4</accession>
<proteinExistence type="predicted"/>
<gene>
    <name evidence="5" type="ORF">ACFY35_42855</name>
</gene>
<dbReference type="RefSeq" id="WP_020516991.1">
    <property type="nucleotide sequence ID" value="NZ_JBIAZU010000008.1"/>
</dbReference>
<protein>
    <submittedName>
        <fullName evidence="5">MarR family winged helix-turn-helix transcriptional regulator</fullName>
    </submittedName>
</protein>
<name>A0ABW6WSD4_9ACTN</name>
<keyword evidence="2" id="KW-0238">DNA-binding</keyword>
<dbReference type="Proteomes" id="UP001602245">
    <property type="component" value="Unassembled WGS sequence"/>
</dbReference>
<dbReference type="InterPro" id="IPR036388">
    <property type="entry name" value="WH-like_DNA-bd_sf"/>
</dbReference>
<keyword evidence="6" id="KW-1185">Reference proteome</keyword>
<sequence length="137" mass="14801">MILLELQRATHATLHVLSARLKDLDLTPTEINALAVLSDGRERTAGELAAGTGSRPTTLTSVLDRLERRGLIIRGPRPGNRRVVVLTLTAEGSVTAARIRQTMTHFEYEALAALPQETVAAFHTVLEALCSTNSPHA</sequence>
<dbReference type="PANTHER" id="PTHR33164:SF89">
    <property type="entry name" value="MARR FAMILY REGULATORY PROTEIN"/>
    <property type="match status" value="1"/>
</dbReference>
<dbReference type="Gene3D" id="1.10.10.10">
    <property type="entry name" value="Winged helix-like DNA-binding domain superfamily/Winged helix DNA-binding domain"/>
    <property type="match status" value="1"/>
</dbReference>
<evidence type="ECO:0000256" key="2">
    <source>
        <dbReference type="ARBA" id="ARBA00023125"/>
    </source>
</evidence>
<keyword evidence="3" id="KW-0804">Transcription</keyword>
<dbReference type="Pfam" id="PF12802">
    <property type="entry name" value="MarR_2"/>
    <property type="match status" value="1"/>
</dbReference>
<keyword evidence="1" id="KW-0805">Transcription regulation</keyword>
<evidence type="ECO:0000313" key="5">
    <source>
        <dbReference type="EMBL" id="MFF5296217.1"/>
    </source>
</evidence>
<dbReference type="SUPFAM" id="SSF46785">
    <property type="entry name" value="Winged helix' DNA-binding domain"/>
    <property type="match status" value="1"/>
</dbReference>
<reference evidence="5 6" key="1">
    <citation type="submission" date="2024-10" db="EMBL/GenBank/DDBJ databases">
        <title>The Natural Products Discovery Center: Release of the First 8490 Sequenced Strains for Exploring Actinobacteria Biosynthetic Diversity.</title>
        <authorList>
            <person name="Kalkreuter E."/>
            <person name="Kautsar S.A."/>
            <person name="Yang D."/>
            <person name="Bader C.D."/>
            <person name="Teijaro C.N."/>
            <person name="Fluegel L."/>
            <person name="Davis C.M."/>
            <person name="Simpson J.R."/>
            <person name="Lauterbach L."/>
            <person name="Steele A.D."/>
            <person name="Gui C."/>
            <person name="Meng S."/>
            <person name="Li G."/>
            <person name="Viehrig K."/>
            <person name="Ye F."/>
            <person name="Su P."/>
            <person name="Kiefer A.F."/>
            <person name="Nichols A."/>
            <person name="Cepeda A.J."/>
            <person name="Yan W."/>
            <person name="Fan B."/>
            <person name="Jiang Y."/>
            <person name="Adhikari A."/>
            <person name="Zheng C.-J."/>
            <person name="Schuster L."/>
            <person name="Cowan T.M."/>
            <person name="Smanski M.J."/>
            <person name="Chevrette M.G."/>
            <person name="De Carvalho L.P.S."/>
            <person name="Shen B."/>
        </authorList>
    </citation>
    <scope>NUCLEOTIDE SEQUENCE [LARGE SCALE GENOMIC DNA]</scope>
    <source>
        <strain evidence="5 6">NPDC000087</strain>
    </source>
</reference>
<feature type="domain" description="HTH marR-type" evidence="4">
    <location>
        <begin position="1"/>
        <end position="131"/>
    </location>
</feature>
<dbReference type="InterPro" id="IPR039422">
    <property type="entry name" value="MarR/SlyA-like"/>
</dbReference>
<dbReference type="InterPro" id="IPR000835">
    <property type="entry name" value="HTH_MarR-typ"/>
</dbReference>
<evidence type="ECO:0000259" key="4">
    <source>
        <dbReference type="PROSITE" id="PS50995"/>
    </source>
</evidence>
<evidence type="ECO:0000313" key="6">
    <source>
        <dbReference type="Proteomes" id="UP001602245"/>
    </source>
</evidence>
<evidence type="ECO:0000256" key="1">
    <source>
        <dbReference type="ARBA" id="ARBA00023015"/>
    </source>
</evidence>
<dbReference type="PRINTS" id="PR00598">
    <property type="entry name" value="HTHMARR"/>
</dbReference>
<dbReference type="InterPro" id="IPR023187">
    <property type="entry name" value="Tscrpt_reg_MarR-type_CS"/>
</dbReference>
<comment type="caution">
    <text evidence="5">The sequence shown here is derived from an EMBL/GenBank/DDBJ whole genome shotgun (WGS) entry which is preliminary data.</text>
</comment>
<dbReference type="EMBL" id="JBIAZU010000008">
    <property type="protein sequence ID" value="MFF5296217.1"/>
    <property type="molecule type" value="Genomic_DNA"/>
</dbReference>
<evidence type="ECO:0000256" key="3">
    <source>
        <dbReference type="ARBA" id="ARBA00023163"/>
    </source>
</evidence>